<dbReference type="PROSITE" id="PS50893">
    <property type="entry name" value="ABC_TRANSPORTER_2"/>
    <property type="match status" value="1"/>
</dbReference>
<dbReference type="InterPro" id="IPR027417">
    <property type="entry name" value="P-loop_NTPase"/>
</dbReference>
<evidence type="ECO:0000256" key="2">
    <source>
        <dbReference type="ARBA" id="ARBA00022448"/>
    </source>
</evidence>
<comment type="caution">
    <text evidence="6">The sequence shown here is derived from an EMBL/GenBank/DDBJ whole genome shotgun (WGS) entry which is preliminary data.</text>
</comment>
<dbReference type="GO" id="GO:0016887">
    <property type="term" value="F:ATP hydrolysis activity"/>
    <property type="evidence" value="ECO:0007669"/>
    <property type="project" value="InterPro"/>
</dbReference>
<dbReference type="PANTHER" id="PTHR43776">
    <property type="entry name" value="TRANSPORT ATP-BINDING PROTEIN"/>
    <property type="match status" value="1"/>
</dbReference>
<proteinExistence type="inferred from homology"/>
<evidence type="ECO:0000256" key="1">
    <source>
        <dbReference type="ARBA" id="ARBA00005417"/>
    </source>
</evidence>
<dbReference type="SUPFAM" id="SSF52540">
    <property type="entry name" value="P-loop containing nucleoside triphosphate hydrolases"/>
    <property type="match status" value="1"/>
</dbReference>
<sequence>MNDLNGSSLKAFRQHAQMVFQDPYGSLNQRLTDRDIIAEPLEAMQLTKNRNEIDLRVREIAIRCRLDLEHLRRLPHAFSGGQRQWIAIARALICHPSFIVADEAVGTLDVSIQAETLDFIKELQKELGLTILSISHDLSVITNLCEQVIVMQHGKIVEQGPVEQIFLEPKEDYTWNLMSAIPTLDNLGGINAS</sequence>
<dbReference type="Pfam" id="PF00005">
    <property type="entry name" value="ABC_tran"/>
    <property type="match status" value="1"/>
</dbReference>
<dbReference type="Proteomes" id="UP000226525">
    <property type="component" value="Unassembled WGS sequence"/>
</dbReference>
<evidence type="ECO:0000256" key="4">
    <source>
        <dbReference type="ARBA" id="ARBA00022840"/>
    </source>
</evidence>
<keyword evidence="3" id="KW-0547">Nucleotide-binding</keyword>
<dbReference type="EMBL" id="NZEX01000087">
    <property type="protein sequence ID" value="MAH63283.1"/>
    <property type="molecule type" value="Genomic_DNA"/>
</dbReference>
<dbReference type="GO" id="GO:0005524">
    <property type="term" value="F:ATP binding"/>
    <property type="evidence" value="ECO:0007669"/>
    <property type="project" value="UniProtKB-KW"/>
</dbReference>
<feature type="domain" description="ABC transporter" evidence="5">
    <location>
        <begin position="1"/>
        <end position="178"/>
    </location>
</feature>
<reference evidence="7" key="1">
    <citation type="submission" date="2017-09" db="EMBL/GenBank/DDBJ databases">
        <title>The Reconstruction of 2,631 Draft Metagenome-Assembled Genomes from the Global Oceans.</title>
        <authorList>
            <person name="Tully B.J."/>
            <person name="Graham E.D."/>
            <person name="Heidelberg J.F."/>
        </authorList>
    </citation>
    <scope>NUCLEOTIDE SEQUENCE [LARGE SCALE GENOMIC DNA]</scope>
</reference>
<evidence type="ECO:0000256" key="3">
    <source>
        <dbReference type="ARBA" id="ARBA00022741"/>
    </source>
</evidence>
<dbReference type="PANTHER" id="PTHR43776:SF7">
    <property type="entry name" value="D,D-DIPEPTIDE TRANSPORT ATP-BINDING PROTEIN DDPF-RELATED"/>
    <property type="match status" value="1"/>
</dbReference>
<organism evidence="6 7">
    <name type="scientific">SAR324 cluster bacterium</name>
    <dbReference type="NCBI Taxonomy" id="2024889"/>
    <lineage>
        <taxon>Bacteria</taxon>
        <taxon>Deltaproteobacteria</taxon>
        <taxon>SAR324 cluster</taxon>
    </lineage>
</organism>
<gene>
    <name evidence="6" type="ORF">CMN54_07545</name>
</gene>
<evidence type="ECO:0000313" key="7">
    <source>
        <dbReference type="Proteomes" id="UP000226525"/>
    </source>
</evidence>
<dbReference type="InterPro" id="IPR003439">
    <property type="entry name" value="ABC_transporter-like_ATP-bd"/>
</dbReference>
<evidence type="ECO:0000259" key="5">
    <source>
        <dbReference type="PROSITE" id="PS50893"/>
    </source>
</evidence>
<keyword evidence="2" id="KW-0813">Transport</keyword>
<comment type="similarity">
    <text evidence="1">Belongs to the ABC transporter superfamily.</text>
</comment>
<protein>
    <recommendedName>
        <fullName evidence="5">ABC transporter domain-containing protein</fullName>
    </recommendedName>
</protein>
<evidence type="ECO:0000313" key="6">
    <source>
        <dbReference type="EMBL" id="MAH63283.1"/>
    </source>
</evidence>
<accession>A0A2D6YJB4</accession>
<keyword evidence="4" id="KW-0067">ATP-binding</keyword>
<dbReference type="InterPro" id="IPR050319">
    <property type="entry name" value="ABC_transp_ATP-bind"/>
</dbReference>
<dbReference type="AlphaFoldDB" id="A0A2D6YJB4"/>
<dbReference type="Gene3D" id="3.40.50.300">
    <property type="entry name" value="P-loop containing nucleotide triphosphate hydrolases"/>
    <property type="match status" value="1"/>
</dbReference>
<name>A0A2D6YJB4_9DELT</name>